<dbReference type="Proteomes" id="UP001055811">
    <property type="component" value="Linkage Group LG08"/>
</dbReference>
<keyword evidence="2" id="KW-1185">Reference proteome</keyword>
<organism evidence="1 2">
    <name type="scientific">Cichorium intybus</name>
    <name type="common">Chicory</name>
    <dbReference type="NCBI Taxonomy" id="13427"/>
    <lineage>
        <taxon>Eukaryota</taxon>
        <taxon>Viridiplantae</taxon>
        <taxon>Streptophyta</taxon>
        <taxon>Embryophyta</taxon>
        <taxon>Tracheophyta</taxon>
        <taxon>Spermatophyta</taxon>
        <taxon>Magnoliopsida</taxon>
        <taxon>eudicotyledons</taxon>
        <taxon>Gunneridae</taxon>
        <taxon>Pentapetalae</taxon>
        <taxon>asterids</taxon>
        <taxon>campanulids</taxon>
        <taxon>Asterales</taxon>
        <taxon>Asteraceae</taxon>
        <taxon>Cichorioideae</taxon>
        <taxon>Cichorieae</taxon>
        <taxon>Cichoriinae</taxon>
        <taxon>Cichorium</taxon>
    </lineage>
</organism>
<comment type="caution">
    <text evidence="1">The sequence shown here is derived from an EMBL/GenBank/DDBJ whole genome shotgun (WGS) entry which is preliminary data.</text>
</comment>
<dbReference type="EMBL" id="CM042016">
    <property type="protein sequence ID" value="KAI3700339.1"/>
    <property type="molecule type" value="Genomic_DNA"/>
</dbReference>
<reference evidence="2" key="1">
    <citation type="journal article" date="2022" name="Mol. Ecol. Resour.">
        <title>The genomes of chicory, endive, great burdock and yacon provide insights into Asteraceae palaeo-polyploidization history and plant inulin production.</title>
        <authorList>
            <person name="Fan W."/>
            <person name="Wang S."/>
            <person name="Wang H."/>
            <person name="Wang A."/>
            <person name="Jiang F."/>
            <person name="Liu H."/>
            <person name="Zhao H."/>
            <person name="Xu D."/>
            <person name="Zhang Y."/>
        </authorList>
    </citation>
    <scope>NUCLEOTIDE SEQUENCE [LARGE SCALE GENOMIC DNA]</scope>
    <source>
        <strain evidence="2">cv. Punajuju</strain>
    </source>
</reference>
<reference evidence="1 2" key="2">
    <citation type="journal article" date="2022" name="Mol. Ecol. Resour.">
        <title>The genomes of chicory, endive, great burdock and yacon provide insights into Asteraceae paleo-polyploidization history and plant inulin production.</title>
        <authorList>
            <person name="Fan W."/>
            <person name="Wang S."/>
            <person name="Wang H."/>
            <person name="Wang A."/>
            <person name="Jiang F."/>
            <person name="Liu H."/>
            <person name="Zhao H."/>
            <person name="Xu D."/>
            <person name="Zhang Y."/>
        </authorList>
    </citation>
    <scope>NUCLEOTIDE SEQUENCE [LARGE SCALE GENOMIC DNA]</scope>
    <source>
        <strain evidence="2">cv. Punajuju</strain>
        <tissue evidence="1">Leaves</tissue>
    </source>
</reference>
<evidence type="ECO:0000313" key="1">
    <source>
        <dbReference type="EMBL" id="KAI3700339.1"/>
    </source>
</evidence>
<evidence type="ECO:0000313" key="2">
    <source>
        <dbReference type="Proteomes" id="UP001055811"/>
    </source>
</evidence>
<protein>
    <submittedName>
        <fullName evidence="1">Uncharacterized protein</fullName>
    </submittedName>
</protein>
<gene>
    <name evidence="1" type="ORF">L2E82_44965</name>
</gene>
<sequence>MANPSGNGTNNHDAAHPSHHSGSSVPEPVLQQNPSVSVDWTPDEQSILEDGLAQYASEPNIIRYAKIAVQLQNKTVREVALRCRWMFKRNIGKRSKEDYILTRKSKDRKEIMNEHLPSTSHLSTQSGSSSYVPEVVGNGQQNDIIYSVLSSPAGQLLKETAKALDQISLNLETHQVHDNISLLYQVQKNIQHILNNLSDTPEKLRQMPPLPVKLNEALFNYLLPQSPLQLQMQ</sequence>
<accession>A0ACB8ZRK4</accession>
<name>A0ACB8ZRK4_CICIN</name>
<proteinExistence type="predicted"/>